<evidence type="ECO:0000256" key="2">
    <source>
        <dbReference type="ARBA" id="ARBA00022692"/>
    </source>
</evidence>
<name>A0A9N8UZP5_FUNMO</name>
<comment type="subcellular location">
    <subcellularLocation>
        <location evidence="1 6">Endoplasmic reticulum membrane</location>
        <topology evidence="1 6">Multi-pass membrane protein</topology>
    </subcellularLocation>
</comment>
<dbReference type="GO" id="GO:0005789">
    <property type="term" value="C:endoplasmic reticulum membrane"/>
    <property type="evidence" value="ECO:0007669"/>
    <property type="project" value="UniProtKB-SubCell"/>
</dbReference>
<dbReference type="Gene3D" id="1.20.5.2480">
    <property type="match status" value="1"/>
</dbReference>
<evidence type="ECO:0000256" key="4">
    <source>
        <dbReference type="ARBA" id="ARBA00022989"/>
    </source>
</evidence>
<evidence type="ECO:0000313" key="10">
    <source>
        <dbReference type="Proteomes" id="UP000789375"/>
    </source>
</evidence>
<protein>
    <recommendedName>
        <fullName evidence="6">Reticulon-like protein</fullName>
    </recommendedName>
</protein>
<evidence type="ECO:0000313" key="9">
    <source>
        <dbReference type="EMBL" id="CAG8434254.1"/>
    </source>
</evidence>
<organism evidence="9 10">
    <name type="scientific">Funneliformis mosseae</name>
    <name type="common">Endomycorrhizal fungus</name>
    <name type="synonym">Glomus mosseae</name>
    <dbReference type="NCBI Taxonomy" id="27381"/>
    <lineage>
        <taxon>Eukaryota</taxon>
        <taxon>Fungi</taxon>
        <taxon>Fungi incertae sedis</taxon>
        <taxon>Mucoromycota</taxon>
        <taxon>Glomeromycotina</taxon>
        <taxon>Glomeromycetes</taxon>
        <taxon>Glomerales</taxon>
        <taxon>Glomeraceae</taxon>
        <taxon>Funneliformis</taxon>
    </lineage>
</organism>
<proteinExistence type="predicted"/>
<dbReference type="Pfam" id="PF02453">
    <property type="entry name" value="Reticulon"/>
    <property type="match status" value="1"/>
</dbReference>
<keyword evidence="4 6" id="KW-1133">Transmembrane helix</keyword>
<dbReference type="EMBL" id="CAJVPP010000005">
    <property type="protein sequence ID" value="CAG8434254.1"/>
    <property type="molecule type" value="Genomic_DNA"/>
</dbReference>
<feature type="compositionally biased region" description="Basic and acidic residues" evidence="7">
    <location>
        <begin position="24"/>
        <end position="46"/>
    </location>
</feature>
<feature type="transmembrane region" description="Helical" evidence="6">
    <location>
        <begin position="64"/>
        <end position="86"/>
    </location>
</feature>
<keyword evidence="3 6" id="KW-0256">Endoplasmic reticulum</keyword>
<feature type="region of interest" description="Disordered" evidence="7">
    <location>
        <begin position="16"/>
        <end position="47"/>
    </location>
</feature>
<feature type="domain" description="Reticulon" evidence="8">
    <location>
        <begin position="61"/>
        <end position="189"/>
    </location>
</feature>
<dbReference type="AlphaFoldDB" id="A0A9N8UZP5"/>
<dbReference type="PROSITE" id="PS50845">
    <property type="entry name" value="RETICULON"/>
    <property type="match status" value="1"/>
</dbReference>
<evidence type="ECO:0000256" key="3">
    <source>
        <dbReference type="ARBA" id="ARBA00022824"/>
    </source>
</evidence>
<evidence type="ECO:0000259" key="8">
    <source>
        <dbReference type="PROSITE" id="PS50845"/>
    </source>
</evidence>
<keyword evidence="10" id="KW-1185">Reference proteome</keyword>
<dbReference type="InterPro" id="IPR003388">
    <property type="entry name" value="Reticulon"/>
</dbReference>
<sequence>MDAINDMLPETLKEAANMSSTKETSNEPEERRPFVVNNERKTEASSKRITKNPFKTFTYKVEKLVYWENSTNSAAVLLAGLSFLIFTSYYSLFNTFCALAVTLIGSNWIYVNGRKQLHSLLNQKPVNPYETILAEKPWHIERENVEKYLDFTIEAINFSLLEIQRIVLVEDPLRTIKVPVVLGFTAPIGYQKNQKLVDEKLNHINKILHTQMDRGFKVAKQHTGGIYEKARTYAGNLKKEE</sequence>
<dbReference type="Proteomes" id="UP000789375">
    <property type="component" value="Unassembled WGS sequence"/>
</dbReference>
<keyword evidence="2 6" id="KW-0812">Transmembrane</keyword>
<accession>A0A9N8UZP5</accession>
<comment type="caution">
    <text evidence="9">The sequence shown here is derived from an EMBL/GenBank/DDBJ whole genome shotgun (WGS) entry which is preliminary data.</text>
</comment>
<keyword evidence="5 6" id="KW-0472">Membrane</keyword>
<evidence type="ECO:0000256" key="6">
    <source>
        <dbReference type="RuleBase" id="RU363132"/>
    </source>
</evidence>
<gene>
    <name evidence="9" type="ORF">FMOSSE_LOCUS52</name>
</gene>
<reference evidence="9" key="1">
    <citation type="submission" date="2021-06" db="EMBL/GenBank/DDBJ databases">
        <authorList>
            <person name="Kallberg Y."/>
            <person name="Tangrot J."/>
            <person name="Rosling A."/>
        </authorList>
    </citation>
    <scope>NUCLEOTIDE SEQUENCE</scope>
    <source>
        <strain evidence="9">87-6 pot B 2015</strain>
    </source>
</reference>
<feature type="transmembrane region" description="Helical" evidence="6">
    <location>
        <begin position="92"/>
        <end position="111"/>
    </location>
</feature>
<evidence type="ECO:0000256" key="1">
    <source>
        <dbReference type="ARBA" id="ARBA00004477"/>
    </source>
</evidence>
<evidence type="ECO:0000256" key="7">
    <source>
        <dbReference type="SAM" id="MobiDB-lite"/>
    </source>
</evidence>
<evidence type="ECO:0000256" key="5">
    <source>
        <dbReference type="ARBA" id="ARBA00023136"/>
    </source>
</evidence>